<organism evidence="4 5">
    <name type="scientific">Streptomyces filamentosus</name>
    <name type="common">Streptomyces roseosporus</name>
    <dbReference type="NCBI Taxonomy" id="67294"/>
    <lineage>
        <taxon>Bacteria</taxon>
        <taxon>Bacillati</taxon>
        <taxon>Actinomycetota</taxon>
        <taxon>Actinomycetes</taxon>
        <taxon>Kitasatosporales</taxon>
        <taxon>Streptomycetaceae</taxon>
        <taxon>Streptomyces</taxon>
    </lineage>
</organism>
<evidence type="ECO:0000256" key="1">
    <source>
        <dbReference type="ARBA" id="ARBA00022450"/>
    </source>
</evidence>
<keyword evidence="1" id="KW-0596">Phosphopantetheine</keyword>
<keyword evidence="2" id="KW-0597">Phosphoprotein</keyword>
<evidence type="ECO:0000256" key="2">
    <source>
        <dbReference type="ARBA" id="ARBA00022553"/>
    </source>
</evidence>
<reference evidence="4" key="2">
    <citation type="submission" date="2020-09" db="EMBL/GenBank/DDBJ databases">
        <authorList>
            <person name="Sun Q."/>
            <person name="Ohkuma M."/>
        </authorList>
    </citation>
    <scope>NUCLEOTIDE SEQUENCE</scope>
    <source>
        <strain evidence="4">JCM 4122</strain>
    </source>
</reference>
<dbReference type="Pfam" id="PF00550">
    <property type="entry name" value="PP-binding"/>
    <property type="match status" value="1"/>
</dbReference>
<gene>
    <name evidence="4" type="ORF">GCM10017667_03300</name>
</gene>
<proteinExistence type="predicted"/>
<keyword evidence="5" id="KW-1185">Reference proteome</keyword>
<dbReference type="SMART" id="SM00823">
    <property type="entry name" value="PKS_PP"/>
    <property type="match status" value="1"/>
</dbReference>
<dbReference type="InterPro" id="IPR009081">
    <property type="entry name" value="PP-bd_ACP"/>
</dbReference>
<comment type="caution">
    <text evidence="4">The sequence shown here is derived from an EMBL/GenBank/DDBJ whole genome shotgun (WGS) entry which is preliminary data.</text>
</comment>
<protein>
    <recommendedName>
        <fullName evidence="3">Carrier domain-containing protein</fullName>
    </recommendedName>
</protein>
<evidence type="ECO:0000313" key="4">
    <source>
        <dbReference type="EMBL" id="GHF79181.1"/>
    </source>
</evidence>
<dbReference type="Gene3D" id="1.10.1200.10">
    <property type="entry name" value="ACP-like"/>
    <property type="match status" value="1"/>
</dbReference>
<dbReference type="AlphaFoldDB" id="A0A919EHI9"/>
<evidence type="ECO:0000313" key="5">
    <source>
        <dbReference type="Proteomes" id="UP000632849"/>
    </source>
</evidence>
<dbReference type="SUPFAM" id="SSF47336">
    <property type="entry name" value="ACP-like"/>
    <property type="match status" value="1"/>
</dbReference>
<dbReference type="Proteomes" id="UP000632849">
    <property type="component" value="Unassembled WGS sequence"/>
</dbReference>
<dbReference type="GO" id="GO:0031177">
    <property type="term" value="F:phosphopantetheine binding"/>
    <property type="evidence" value="ECO:0007669"/>
    <property type="project" value="InterPro"/>
</dbReference>
<feature type="domain" description="Carrier" evidence="3">
    <location>
        <begin position="15"/>
        <end position="89"/>
    </location>
</feature>
<dbReference type="GO" id="GO:0017000">
    <property type="term" value="P:antibiotic biosynthetic process"/>
    <property type="evidence" value="ECO:0007669"/>
    <property type="project" value="UniProtKB-ARBA"/>
</dbReference>
<dbReference type="PROSITE" id="PS50075">
    <property type="entry name" value="CARRIER"/>
    <property type="match status" value="1"/>
</dbReference>
<name>A0A919EHI9_STRFL</name>
<reference evidence="4" key="1">
    <citation type="journal article" date="2014" name="Int. J. Syst. Evol. Microbiol.">
        <title>Complete genome sequence of Corynebacterium casei LMG S-19264T (=DSM 44701T), isolated from a smear-ripened cheese.</title>
        <authorList>
            <consortium name="US DOE Joint Genome Institute (JGI-PGF)"/>
            <person name="Walter F."/>
            <person name="Albersmeier A."/>
            <person name="Kalinowski J."/>
            <person name="Ruckert C."/>
        </authorList>
    </citation>
    <scope>NUCLEOTIDE SEQUENCE</scope>
    <source>
        <strain evidence="4">JCM 4122</strain>
    </source>
</reference>
<sequence>MTPSPRSATAAPTQEEATALVAGLLARLLELSPQDVDPGIPVSAYGIDSATSTLLAHEIEDACGIAVDLELLLGGPTVAEIAAEVTAGSRPARP</sequence>
<dbReference type="RefSeq" id="WP_150235485.1">
    <property type="nucleotide sequence ID" value="NZ_BNBE01000001.1"/>
</dbReference>
<dbReference type="GeneID" id="95663340"/>
<dbReference type="EMBL" id="BNBE01000001">
    <property type="protein sequence ID" value="GHF79181.1"/>
    <property type="molecule type" value="Genomic_DNA"/>
</dbReference>
<dbReference type="InterPro" id="IPR036736">
    <property type="entry name" value="ACP-like_sf"/>
</dbReference>
<evidence type="ECO:0000259" key="3">
    <source>
        <dbReference type="PROSITE" id="PS50075"/>
    </source>
</evidence>
<accession>A0A919EHI9</accession>
<dbReference type="InterPro" id="IPR020806">
    <property type="entry name" value="PKS_PP-bd"/>
</dbReference>